<organism evidence="2 3">
    <name type="scientific">Heterodermia speciosa</name>
    <dbReference type="NCBI Taxonomy" id="116794"/>
    <lineage>
        <taxon>Eukaryota</taxon>
        <taxon>Fungi</taxon>
        <taxon>Dikarya</taxon>
        <taxon>Ascomycota</taxon>
        <taxon>Pezizomycotina</taxon>
        <taxon>Lecanoromycetes</taxon>
        <taxon>OSLEUM clade</taxon>
        <taxon>Lecanoromycetidae</taxon>
        <taxon>Caliciales</taxon>
        <taxon>Physciaceae</taxon>
        <taxon>Heterodermia</taxon>
    </lineage>
</organism>
<feature type="signal peptide" evidence="1">
    <location>
        <begin position="1"/>
        <end position="20"/>
    </location>
</feature>
<keyword evidence="3" id="KW-1185">Reference proteome</keyword>
<evidence type="ECO:0000313" key="3">
    <source>
        <dbReference type="Proteomes" id="UP000664521"/>
    </source>
</evidence>
<evidence type="ECO:0000313" key="2">
    <source>
        <dbReference type="EMBL" id="CAF9909952.1"/>
    </source>
</evidence>
<comment type="caution">
    <text evidence="2">The sequence shown here is derived from an EMBL/GenBank/DDBJ whole genome shotgun (WGS) entry which is preliminary data.</text>
</comment>
<gene>
    <name evidence="2" type="ORF">HETSPECPRED_009566</name>
</gene>
<protein>
    <submittedName>
        <fullName evidence="2">Uncharacterized protein</fullName>
    </submittedName>
</protein>
<dbReference type="EMBL" id="CAJPDS010000008">
    <property type="protein sequence ID" value="CAF9909952.1"/>
    <property type="molecule type" value="Genomic_DNA"/>
</dbReference>
<dbReference type="OrthoDB" id="5367275at2759"/>
<reference evidence="2" key="1">
    <citation type="submission" date="2021-03" db="EMBL/GenBank/DDBJ databases">
        <authorList>
            <person name="Tagirdzhanova G."/>
        </authorList>
    </citation>
    <scope>NUCLEOTIDE SEQUENCE</scope>
</reference>
<name>A0A8H3I0A8_9LECA</name>
<accession>A0A8H3I0A8</accession>
<proteinExistence type="predicted"/>
<evidence type="ECO:0000256" key="1">
    <source>
        <dbReference type="SAM" id="SignalP"/>
    </source>
</evidence>
<sequence length="366" mass="41002">MLLTIFLFTSLLFLSGYVLQQQTVRSIQAAIKPQIVAPTVTQSPVLAKHFGAPPGHSFYDKFLASNRPKGGWAKVGYVQIIRYHIEVCNAVMQFAELKRQESMAQRIIFYPKMWEQQRSSQKKPDPILETSMRLLRSAASQHKVMLQAIEPAPDAGEGEALNEADTILFRLISMEATAETLYPLTGLLSLTGFNRLIHLRPSGLIRDSDQLDLLFTLPMDTPVLGISANHNGDSEASLVLFEPSDKAYTEVAERLAGTSYSETDFLHNIPMMTDFAEDQVHLVARTSTLRLENEQFDAAEFLEMTGYVHLSDPDLPGPEYDVPKDKVSSARPASIEAGMAWDKSYEVFRQQRIEDCGLDLELFESP</sequence>
<dbReference type="AlphaFoldDB" id="A0A8H3I0A8"/>
<dbReference type="Proteomes" id="UP000664521">
    <property type="component" value="Unassembled WGS sequence"/>
</dbReference>
<feature type="chain" id="PRO_5034125581" evidence="1">
    <location>
        <begin position="21"/>
        <end position="366"/>
    </location>
</feature>
<keyword evidence="1" id="KW-0732">Signal</keyword>